<dbReference type="VEuPathDB" id="VectorBase:CQUJHB004400"/>
<evidence type="ECO:0000256" key="6">
    <source>
        <dbReference type="ARBA" id="ARBA00023180"/>
    </source>
</evidence>
<evidence type="ECO:0000313" key="10">
    <source>
        <dbReference type="EnsemblMetazoa" id="CPIJ015342-PA"/>
    </source>
</evidence>
<dbReference type="Pfam" id="PF00135">
    <property type="entry name" value="COesterase"/>
    <property type="match status" value="1"/>
</dbReference>
<evidence type="ECO:0000259" key="8">
    <source>
        <dbReference type="Pfam" id="PF00135"/>
    </source>
</evidence>
<dbReference type="InterPro" id="IPR002018">
    <property type="entry name" value="CarbesteraseB"/>
</dbReference>
<dbReference type="EnsemblMetazoa" id="CPIJ015342-RA">
    <property type="protein sequence ID" value="CPIJ015342-PA"/>
    <property type="gene ID" value="CPIJ015342"/>
</dbReference>
<keyword evidence="6" id="KW-0325">Glycoprotein</keyword>
<dbReference type="InterPro" id="IPR029058">
    <property type="entry name" value="AB_hydrolase_fold"/>
</dbReference>
<dbReference type="EC" id="3.1.1.-" evidence="7"/>
<dbReference type="EMBL" id="DS232437">
    <property type="protein sequence ID" value="EDS41740.1"/>
    <property type="molecule type" value="Genomic_DNA"/>
</dbReference>
<keyword evidence="4 7" id="KW-0378">Hydrolase</keyword>
<organism>
    <name type="scientific">Culex quinquefasciatus</name>
    <name type="common">Southern house mosquito</name>
    <name type="synonym">Culex pungens</name>
    <dbReference type="NCBI Taxonomy" id="7176"/>
    <lineage>
        <taxon>Eukaryota</taxon>
        <taxon>Metazoa</taxon>
        <taxon>Ecdysozoa</taxon>
        <taxon>Arthropoda</taxon>
        <taxon>Hexapoda</taxon>
        <taxon>Insecta</taxon>
        <taxon>Pterygota</taxon>
        <taxon>Neoptera</taxon>
        <taxon>Endopterygota</taxon>
        <taxon>Diptera</taxon>
        <taxon>Nematocera</taxon>
        <taxon>Culicoidea</taxon>
        <taxon>Culicidae</taxon>
        <taxon>Culicinae</taxon>
        <taxon>Culicini</taxon>
        <taxon>Culex</taxon>
        <taxon>Culex</taxon>
    </lineage>
</organism>
<accession>B0X746</accession>
<dbReference type="GO" id="GO:0052689">
    <property type="term" value="F:carboxylic ester hydrolase activity"/>
    <property type="evidence" value="ECO:0007669"/>
    <property type="project" value="UniProtKB-KW"/>
</dbReference>
<dbReference type="SUPFAM" id="SSF53474">
    <property type="entry name" value="alpha/beta-Hydrolases"/>
    <property type="match status" value="1"/>
</dbReference>
<reference evidence="9" key="1">
    <citation type="submission" date="2007-03" db="EMBL/GenBank/DDBJ databases">
        <title>Annotation of Culex pipiens quinquefasciatus.</title>
        <authorList>
            <consortium name="The Broad Institute Genome Sequencing Platform"/>
            <person name="Atkinson P.W."/>
            <person name="Hemingway J."/>
            <person name="Christensen B.M."/>
            <person name="Higgs S."/>
            <person name="Kodira C."/>
            <person name="Hannick L."/>
            <person name="Megy K."/>
            <person name="O'Leary S."/>
            <person name="Pearson M."/>
            <person name="Haas B.J."/>
            <person name="Mauceli E."/>
            <person name="Wortman J.R."/>
            <person name="Lee N.H."/>
            <person name="Guigo R."/>
            <person name="Stanke M."/>
            <person name="Alvarado L."/>
            <person name="Amedeo P."/>
            <person name="Antoine C.H."/>
            <person name="Arensburger P."/>
            <person name="Bidwell S.L."/>
            <person name="Crawford M."/>
            <person name="Camaro F."/>
            <person name="Devon K."/>
            <person name="Engels R."/>
            <person name="Hammond M."/>
            <person name="Howarth C."/>
            <person name="Koehrsen M."/>
            <person name="Lawson D."/>
            <person name="Montgomery P."/>
            <person name="Nene V."/>
            <person name="Nusbaum C."/>
            <person name="Puiu D."/>
            <person name="Romero-Severson J."/>
            <person name="Severson D.W."/>
            <person name="Shumway M."/>
            <person name="Sisk P."/>
            <person name="Stolte C."/>
            <person name="Zeng Q."/>
            <person name="Eisenstadt E."/>
            <person name="Fraser-Liggett C."/>
            <person name="Strausberg R."/>
            <person name="Galagan J."/>
            <person name="Birren B."/>
            <person name="Collins F.H."/>
        </authorList>
    </citation>
    <scope>NUCLEOTIDE SEQUENCE [LARGE SCALE GENOMIC DNA]</scope>
    <source>
        <strain evidence="9">JHB</strain>
    </source>
</reference>
<reference evidence="10" key="2">
    <citation type="submission" date="2020-05" db="UniProtKB">
        <authorList>
            <consortium name="EnsemblMetazoa"/>
        </authorList>
    </citation>
    <scope>IDENTIFICATION</scope>
    <source>
        <strain evidence="10">JHB</strain>
    </source>
</reference>
<dbReference type="PANTHER" id="PTHR43142:SF1">
    <property type="entry name" value="CARBOXYLIC ESTER HYDROLASE"/>
    <property type="match status" value="1"/>
</dbReference>
<dbReference type="InParanoid" id="B0X746"/>
<dbReference type="Proteomes" id="UP000002320">
    <property type="component" value="Unassembled WGS sequence"/>
</dbReference>
<dbReference type="OrthoDB" id="7752808at2759"/>
<comment type="similarity">
    <text evidence="1 7">Belongs to the type-B carboxylesterase/lipase family.</text>
</comment>
<gene>
    <name evidence="10" type="primary">6048562</name>
    <name evidence="9" type="ORF">CpipJ_CPIJ015342</name>
</gene>
<feature type="domain" description="Carboxylesterase type B" evidence="8">
    <location>
        <begin position="51"/>
        <end position="554"/>
    </location>
</feature>
<dbReference type="PANTHER" id="PTHR43142">
    <property type="entry name" value="CARBOXYLIC ESTER HYDROLASE"/>
    <property type="match status" value="1"/>
</dbReference>
<sequence length="606" mass="69634">MRPALILREHLASVRFLSPSLLWTAALIAFRLIQYTLESYWHKYGPWFVRPEVQISNGKLRGLTQRLPNGHRYHFFKGIPYAQPPVGELRFKPPMALEKRFESTLDCSVHRSACLQLMYPFNTLLGAEDGLFLNVYTTKLPSECGLQNHLLPVMVYLHGGAWQDGSGTAFLYNPLTLLEQDVLVVTVNYRVGPLGFLCLPEAGIYGNMGLKDQRMAFRWVHQNIAHFGGDPGNVTIFGESAGSNAAQIHYQSAESRQYFHRVIGQSISGFTHPFFQNDPTEKAKKLARLLGCKGSLPQDYYETLMTAPARQLVRMQTFVDSGETARGHVYKFYFRPVVEVRHAPDAIITERPEDVIKRYDTLTMPIMTGGNSAEGALGAFELRGRTAQYDRRPEWLVSLLLDDVVVPDRVGLGELIKRFYFEDARIDGSSVQQYCNLSSDADFLIHQTVTAEWLARNQPRVRHYFYRFDYSGRWSFMKQIFGVPAIEGACHVDDIFYLFNAYFLPKLQDNSEEAKVRNLMTKLWTNFAKYGDPTPEGHGTTVKWTPVKGCDRQGDQQFELDTLMIDQSPRMVQYPDWERLQLWRGLFRKYKKGYLYEEREETPKVS</sequence>
<evidence type="ECO:0000313" key="9">
    <source>
        <dbReference type="EMBL" id="EDS41740.1"/>
    </source>
</evidence>
<dbReference type="ESTHER" id="culqu-b0x746">
    <property type="family name" value="Carb_B_Arthropoda"/>
</dbReference>
<comment type="similarity">
    <text evidence="2">Belongs to the 'GDXG' lipolytic enzyme family.</text>
</comment>
<keyword evidence="5" id="KW-1015">Disulfide bond</keyword>
<dbReference type="PROSITE" id="PS01173">
    <property type="entry name" value="LIPASE_GDXG_HIS"/>
    <property type="match status" value="1"/>
</dbReference>
<dbReference type="KEGG" id="cqu:CpipJ_CPIJ015342"/>
<dbReference type="Gene3D" id="3.40.50.1820">
    <property type="entry name" value="alpha/beta hydrolase"/>
    <property type="match status" value="1"/>
</dbReference>
<proteinExistence type="inferred from homology"/>
<evidence type="ECO:0000256" key="1">
    <source>
        <dbReference type="ARBA" id="ARBA00005964"/>
    </source>
</evidence>
<evidence type="ECO:0000256" key="3">
    <source>
        <dbReference type="ARBA" id="ARBA00022487"/>
    </source>
</evidence>
<dbReference type="eggNOG" id="KOG1516">
    <property type="taxonomic scope" value="Eukaryota"/>
</dbReference>
<evidence type="ECO:0000256" key="5">
    <source>
        <dbReference type="ARBA" id="ARBA00023157"/>
    </source>
</evidence>
<dbReference type="AlphaFoldDB" id="B0X746"/>
<keyword evidence="11" id="KW-1185">Reference proteome</keyword>
<evidence type="ECO:0000256" key="7">
    <source>
        <dbReference type="RuleBase" id="RU361235"/>
    </source>
</evidence>
<dbReference type="InterPro" id="IPR019826">
    <property type="entry name" value="Carboxylesterase_B_AS"/>
</dbReference>
<dbReference type="VEuPathDB" id="VectorBase:CPIJ015342"/>
<dbReference type="InterPro" id="IPR002168">
    <property type="entry name" value="Lipase_GDXG_HIS_AS"/>
</dbReference>
<dbReference type="STRING" id="7176.B0X746"/>
<dbReference type="PROSITE" id="PS00122">
    <property type="entry name" value="CARBOXYLESTERASE_B_1"/>
    <property type="match status" value="1"/>
</dbReference>
<dbReference type="OMA" id="GSKWHYD"/>
<name>B0X746_CULQU</name>
<protein>
    <recommendedName>
        <fullName evidence="7">Carboxylic ester hydrolase</fullName>
        <ecNumber evidence="7">3.1.1.-</ecNumber>
    </recommendedName>
</protein>
<evidence type="ECO:0000256" key="4">
    <source>
        <dbReference type="ARBA" id="ARBA00022801"/>
    </source>
</evidence>
<keyword evidence="3" id="KW-0719">Serine esterase</keyword>
<evidence type="ECO:0000256" key="2">
    <source>
        <dbReference type="ARBA" id="ARBA00010515"/>
    </source>
</evidence>
<evidence type="ECO:0000313" key="11">
    <source>
        <dbReference type="Proteomes" id="UP000002320"/>
    </source>
</evidence>
<dbReference type="HOGENOM" id="CLU_006586_13_2_1"/>